<evidence type="ECO:0000313" key="2">
    <source>
        <dbReference type="Proteomes" id="UP001596445"/>
    </source>
</evidence>
<dbReference type="Proteomes" id="UP001596445">
    <property type="component" value="Unassembled WGS sequence"/>
</dbReference>
<protein>
    <submittedName>
        <fullName evidence="1">Uncharacterized protein</fullName>
    </submittedName>
</protein>
<keyword evidence="2" id="KW-1185">Reference proteome</keyword>
<sequence length="70" mass="7372">MPPVVTTVAFDLRLPLDPIGEWATGTACLVRTFDDDARIDIVVVDTEDFFPSRGSIASVSGGCSPGSRCA</sequence>
<dbReference type="AlphaFoldDB" id="A0ABD5W3J0"/>
<accession>A0ABD5W3J0</accession>
<name>A0ABD5W3J0_9EURY</name>
<comment type="caution">
    <text evidence="1">The sequence shown here is derived from an EMBL/GenBank/DDBJ whole genome shotgun (WGS) entry which is preliminary data.</text>
</comment>
<dbReference type="EMBL" id="JBHSZI010000004">
    <property type="protein sequence ID" value="MFC7059935.1"/>
    <property type="molecule type" value="Genomic_DNA"/>
</dbReference>
<proteinExistence type="predicted"/>
<dbReference type="RefSeq" id="WP_382187323.1">
    <property type="nucleotide sequence ID" value="NZ_JBHSZI010000004.1"/>
</dbReference>
<gene>
    <name evidence="1" type="ORF">ACFQQG_19140</name>
</gene>
<organism evidence="1 2">
    <name type="scientific">Halovenus salina</name>
    <dbReference type="NCBI Taxonomy" id="1510225"/>
    <lineage>
        <taxon>Archaea</taxon>
        <taxon>Methanobacteriati</taxon>
        <taxon>Methanobacteriota</taxon>
        <taxon>Stenosarchaea group</taxon>
        <taxon>Halobacteria</taxon>
        <taxon>Halobacteriales</taxon>
        <taxon>Haloarculaceae</taxon>
        <taxon>Halovenus</taxon>
    </lineage>
</organism>
<reference evidence="1 2" key="1">
    <citation type="journal article" date="2019" name="Int. J. Syst. Evol. Microbiol.">
        <title>The Global Catalogue of Microorganisms (GCM) 10K type strain sequencing project: providing services to taxonomists for standard genome sequencing and annotation.</title>
        <authorList>
            <consortium name="The Broad Institute Genomics Platform"/>
            <consortium name="The Broad Institute Genome Sequencing Center for Infectious Disease"/>
            <person name="Wu L."/>
            <person name="Ma J."/>
        </authorList>
    </citation>
    <scope>NUCLEOTIDE SEQUENCE [LARGE SCALE GENOMIC DNA]</scope>
    <source>
        <strain evidence="1 2">JCM 30072</strain>
    </source>
</reference>
<evidence type="ECO:0000313" key="1">
    <source>
        <dbReference type="EMBL" id="MFC7059935.1"/>
    </source>
</evidence>